<evidence type="ECO:0000313" key="2">
    <source>
        <dbReference type="Proteomes" id="UP000197153"/>
    </source>
</evidence>
<keyword evidence="2" id="KW-1185">Reference proteome</keyword>
<gene>
    <name evidence="1" type="ORF">Y958_28370</name>
</gene>
<protein>
    <submittedName>
        <fullName evidence="1">Uncharacterized protein</fullName>
    </submittedName>
</protein>
<organism evidence="1 2">
    <name type="scientific">Nitrospirillum viridazoti CBAmc</name>
    <dbReference type="NCBI Taxonomy" id="1441467"/>
    <lineage>
        <taxon>Bacteria</taxon>
        <taxon>Pseudomonadati</taxon>
        <taxon>Pseudomonadota</taxon>
        <taxon>Alphaproteobacteria</taxon>
        <taxon>Rhodospirillales</taxon>
        <taxon>Azospirillaceae</taxon>
        <taxon>Nitrospirillum</taxon>
        <taxon>Nitrospirillum viridazoti</taxon>
    </lineage>
</organism>
<proteinExistence type="predicted"/>
<accession>A0A248K297</accession>
<reference evidence="1 2" key="1">
    <citation type="submission" date="2017-06" db="EMBL/GenBank/DDBJ databases">
        <title>Complete genome sequence of Nitrospirillum amazonense strain CBAmC, an endophytic nitrogen-fixing and plant growth-promoting bacterium, isolated from sugarcane.</title>
        <authorList>
            <person name="Schwab S."/>
            <person name="dos Santos Teixeira K.R."/>
            <person name="Simoes Araujo J.L."/>
            <person name="Soares Vidal M."/>
            <person name="Borges de Freitas H.R."/>
            <person name="Rivello Crivelaro A.L."/>
            <person name="Bueno de Camargo Nunes A."/>
            <person name="dos Santos C.M."/>
            <person name="Palmeira da Silva Rosa D."/>
            <person name="da Silva Padilha D."/>
            <person name="da Silva E."/>
            <person name="Araujo Terra L."/>
            <person name="Soares Mendes V."/>
            <person name="Farinelli L."/>
            <person name="Magalhaes Cruz L."/>
            <person name="Baldani J.I."/>
        </authorList>
    </citation>
    <scope>NUCLEOTIDE SEQUENCE [LARGE SCALE GENOMIC DNA]</scope>
    <source>
        <strain evidence="1 2">CBAmC</strain>
    </source>
</reference>
<evidence type="ECO:0000313" key="1">
    <source>
        <dbReference type="EMBL" id="ASG24909.1"/>
    </source>
</evidence>
<dbReference type="EMBL" id="CP022113">
    <property type="protein sequence ID" value="ASG24909.1"/>
    <property type="molecule type" value="Genomic_DNA"/>
</dbReference>
<dbReference type="Proteomes" id="UP000197153">
    <property type="component" value="Chromosome 4"/>
</dbReference>
<dbReference type="KEGG" id="nao:Y958_28370"/>
<dbReference type="AlphaFoldDB" id="A0A248K297"/>
<sequence length="198" mass="22171">MGTLRHFDLKGLLDAYQCQVYLETLTGTGDNVLHAASFGFERLFSAETATEALNQARARLAGVPRAQLLYATREDVLKAVLPLVPAQLPILFWLDGHEPGPAYHQAKYGPGGNDALRPPLESLMAQLRQLRPRSRDVILVNGLRAYEDGPYADGAVPVPEHKLAFYDRNIDFVFRQFRHTHTIVRDYADDGYLALTPR</sequence>
<name>A0A248K297_9PROT</name>
<dbReference type="RefSeq" id="WP_088875308.1">
    <property type="nucleotide sequence ID" value="NZ_CP022113.1"/>
</dbReference>